<evidence type="ECO:0000256" key="1">
    <source>
        <dbReference type="SAM" id="SignalP"/>
    </source>
</evidence>
<feature type="signal peptide" evidence="1">
    <location>
        <begin position="1"/>
        <end position="24"/>
    </location>
</feature>
<reference evidence="2 3" key="1">
    <citation type="submission" date="2020-04" db="EMBL/GenBank/DDBJ databases">
        <title>Genome sequencing of novel species.</title>
        <authorList>
            <person name="Heo J."/>
            <person name="Kim S.-J."/>
            <person name="Kim J.-S."/>
            <person name="Hong S.-B."/>
            <person name="Kwon S.-W."/>
        </authorList>
    </citation>
    <scope>NUCLEOTIDE SEQUENCE [LARGE SCALE GENOMIC DNA]</scope>
    <source>
        <strain evidence="2 3">CJU-R4</strain>
    </source>
</reference>
<proteinExistence type="predicted"/>
<keyword evidence="1" id="KW-0732">Signal</keyword>
<dbReference type="PROSITE" id="PS51257">
    <property type="entry name" value="PROKAR_LIPOPROTEIN"/>
    <property type="match status" value="1"/>
</dbReference>
<feature type="chain" id="PRO_5029701060" description="Lipocalin-like domain-containing protein" evidence="1">
    <location>
        <begin position="25"/>
        <end position="163"/>
    </location>
</feature>
<name>A0A7L5DR42_9BACT</name>
<accession>A0A7L5DR42</accession>
<dbReference type="EMBL" id="CP051677">
    <property type="protein sequence ID" value="QJD79693.1"/>
    <property type="molecule type" value="Genomic_DNA"/>
</dbReference>
<organism evidence="2 3">
    <name type="scientific">Spirosoma rhododendri</name>
    <dbReference type="NCBI Taxonomy" id="2728024"/>
    <lineage>
        <taxon>Bacteria</taxon>
        <taxon>Pseudomonadati</taxon>
        <taxon>Bacteroidota</taxon>
        <taxon>Cytophagia</taxon>
        <taxon>Cytophagales</taxon>
        <taxon>Cytophagaceae</taxon>
        <taxon>Spirosoma</taxon>
    </lineage>
</organism>
<evidence type="ECO:0000313" key="2">
    <source>
        <dbReference type="EMBL" id="QJD79693.1"/>
    </source>
</evidence>
<dbReference type="Proteomes" id="UP000501128">
    <property type="component" value="Chromosome"/>
</dbReference>
<dbReference type="KEGG" id="srho:HH216_15635"/>
<gene>
    <name evidence="2" type="ORF">HH216_15635</name>
</gene>
<sequence>MNSISLRPSVRPLLFALLTILSLATGCKTSGSADEVDPRDQYIGTYDGGYQASTFVNNSRESNRETGTVSVAITKTQVANQLYFNITFNGATKQTLTAELNGNAFTIIDKQSESFIYDGQSINGTYKASGQFTDNVLALNTVVENLDGGVTVTRRGAITGTKK</sequence>
<evidence type="ECO:0000313" key="3">
    <source>
        <dbReference type="Proteomes" id="UP000501128"/>
    </source>
</evidence>
<evidence type="ECO:0008006" key="4">
    <source>
        <dbReference type="Google" id="ProtNLM"/>
    </source>
</evidence>
<keyword evidence="3" id="KW-1185">Reference proteome</keyword>
<protein>
    <recommendedName>
        <fullName evidence="4">Lipocalin-like domain-containing protein</fullName>
    </recommendedName>
</protein>
<dbReference type="RefSeq" id="WP_169551655.1">
    <property type="nucleotide sequence ID" value="NZ_CP051677.1"/>
</dbReference>
<dbReference type="AlphaFoldDB" id="A0A7L5DR42"/>